<evidence type="ECO:0000313" key="1">
    <source>
        <dbReference type="EMBL" id="GGD92237.1"/>
    </source>
</evidence>
<dbReference type="AlphaFoldDB" id="A0A916ZED3"/>
<dbReference type="EMBL" id="BMHP01000006">
    <property type="protein sequence ID" value="GGD92237.1"/>
    <property type="molecule type" value="Genomic_DNA"/>
</dbReference>
<accession>A0A916ZED3</accession>
<proteinExistence type="predicted"/>
<reference evidence="1" key="2">
    <citation type="submission" date="2020-09" db="EMBL/GenBank/DDBJ databases">
        <authorList>
            <person name="Sun Q."/>
            <person name="Zhou Y."/>
        </authorList>
    </citation>
    <scope>NUCLEOTIDE SEQUENCE</scope>
    <source>
        <strain evidence="1">CGMCC 1.15178</strain>
    </source>
</reference>
<dbReference type="Proteomes" id="UP000612456">
    <property type="component" value="Unassembled WGS sequence"/>
</dbReference>
<keyword evidence="2" id="KW-1185">Reference proteome</keyword>
<dbReference type="RefSeq" id="WP_188997691.1">
    <property type="nucleotide sequence ID" value="NZ_BMHP01000006.1"/>
</dbReference>
<name>A0A916ZED3_9BACL</name>
<organism evidence="1 2">
    <name type="scientific">Paenibacillus nasutitermitis</name>
    <dbReference type="NCBI Taxonomy" id="1652958"/>
    <lineage>
        <taxon>Bacteria</taxon>
        <taxon>Bacillati</taxon>
        <taxon>Bacillota</taxon>
        <taxon>Bacilli</taxon>
        <taxon>Bacillales</taxon>
        <taxon>Paenibacillaceae</taxon>
        <taxon>Paenibacillus</taxon>
    </lineage>
</organism>
<comment type="caution">
    <text evidence="1">The sequence shown here is derived from an EMBL/GenBank/DDBJ whole genome shotgun (WGS) entry which is preliminary data.</text>
</comment>
<dbReference type="InterPro" id="IPR045527">
    <property type="entry name" value="DUF6470"/>
</dbReference>
<protein>
    <submittedName>
        <fullName evidence="1">Uncharacterized protein</fullName>
    </submittedName>
</protein>
<reference evidence="1" key="1">
    <citation type="journal article" date="2014" name="Int. J. Syst. Evol. Microbiol.">
        <title>Complete genome sequence of Corynebacterium casei LMG S-19264T (=DSM 44701T), isolated from a smear-ripened cheese.</title>
        <authorList>
            <consortium name="US DOE Joint Genome Institute (JGI-PGF)"/>
            <person name="Walter F."/>
            <person name="Albersmeier A."/>
            <person name="Kalinowski J."/>
            <person name="Ruckert C."/>
        </authorList>
    </citation>
    <scope>NUCLEOTIDE SEQUENCE</scope>
    <source>
        <strain evidence="1">CGMCC 1.15178</strain>
    </source>
</reference>
<sequence length="188" mass="21543">MTIPMLQIRQTPGVLYVDADPGQFSIRQPKAELHIQTEPGQLEIHQYKPELEVDQSRAFAAYNGGNFLEMNQRIYSGIQQIFLQGLARRVEEGNRAAAIHKPGNTIAEIYGQDWQPVPFPEIRGEASMDNVETRFRITPPDIRVGRTEVDVQTVTHRPEIEYTRGKLDIYMKQYPSVQYIPPELDIAH</sequence>
<dbReference type="Pfam" id="PF20074">
    <property type="entry name" value="DUF6470"/>
    <property type="match status" value="1"/>
</dbReference>
<gene>
    <name evidence="1" type="ORF">GCM10010911_58610</name>
</gene>
<evidence type="ECO:0000313" key="2">
    <source>
        <dbReference type="Proteomes" id="UP000612456"/>
    </source>
</evidence>